<feature type="region of interest" description="Disordered" evidence="1">
    <location>
        <begin position="26"/>
        <end position="59"/>
    </location>
</feature>
<evidence type="ECO:0000313" key="3">
    <source>
        <dbReference type="EMBL" id="TWU26905.1"/>
    </source>
</evidence>
<evidence type="ECO:0000256" key="1">
    <source>
        <dbReference type="SAM" id="MobiDB-lite"/>
    </source>
</evidence>
<dbReference type="RefSeq" id="WP_146593171.1">
    <property type="nucleotide sequence ID" value="NZ_SJPT01000001.1"/>
</dbReference>
<dbReference type="InterPro" id="IPR027417">
    <property type="entry name" value="P-loop_NTPase"/>
</dbReference>
<dbReference type="Gene3D" id="3.40.50.300">
    <property type="entry name" value="P-loop containing nucleotide triphosphate hydrolases"/>
    <property type="match status" value="1"/>
</dbReference>
<dbReference type="EMBL" id="SJPT01000001">
    <property type="protein sequence ID" value="TWU26905.1"/>
    <property type="molecule type" value="Genomic_DNA"/>
</dbReference>
<dbReference type="Proteomes" id="UP000316304">
    <property type="component" value="Unassembled WGS sequence"/>
</dbReference>
<keyword evidence="4" id="KW-1185">Reference proteome</keyword>
<dbReference type="PANTHER" id="PTHR46844:SF1">
    <property type="entry name" value="SLR5058 PROTEIN"/>
    <property type="match status" value="1"/>
</dbReference>
<dbReference type="Pfam" id="PF05729">
    <property type="entry name" value="NACHT"/>
    <property type="match status" value="1"/>
</dbReference>
<sequence length="1191" mass="132828">MIEAKTAMERAFLLLAEAELGTCSTWPRPGWQQASAPGSRGSHSNALSANGQGPDEHRSLEDRVESLAILLDILPRSRRSELNSLVSMWSQHYSASRFVSADELRRITRRCLRTRTAQTATVPNFFATAASIAQQGRDADAAVLSSVTRSQTECSPTAEQHCVDGLQTWFEHLHRKQCWTHLPSVVPGDKPVAVNEMYVELLLKTDRSGERELGLGSAGIGDLPNAATSCRHPVPQSHDDVGDPSEWRENDSLLDIRTIVARTLNRCVIVGSPGSGKSTLIQWLAQEVVRGGIRDFDVPIVIELKQYARSLAEHPDLTPLQHFFRSLGNRHLDSDAASVWLRRVSRSHHRVLLMFDGWDEVPAESRANVREQLESEASDFVTLVTSRPSGVPQSLCDREHVDFYRIANLSSRSAAQLATNIIRNRFHSHPAGDGYANAIIEQIQSSAELRTLAKNPFLLGHVVHVLADASTRPGSLNPAKAIEQVVAWVRKQHNFVADPSNLLRVEHLQSLSRFAFDRLFAAERGREWFHETQLQQVTTSDGVSETPLLQSRFIDRGDAMIDEYRFSCPAFQTFFAALHVTSIQCATTQAAIFDQAIHASNRTEVLNHAVGLSEAFRKVSLERAAYWLRHGDGFHQILLRLAKLAAIARQVQGNVHANDAKSKDWSSLIEPIRNKLWRLTQESCDPIATRAYVQSLAELDPAFLLRKAISSVDLDEFVLRCIHRCLPDDSGFGGERVPRRNVTREGGDLPHATLVPLERDRVVRRLAALSPDHPEVKQGIQRLAGQSVRDGANVIMAIASASMVCGDVRATAIEIAMRSADQRILDCMANQIEREHDPRVQKSLLRLALERPVAFDLGWLETQIRKDLEHSFHSLMVRVYGCGAAPRTPDERLRIRRFFSDLVISAMNHGDSRSTGSLTECLRLVAHTDAGGLVDDRVVSAAIDRMIRFSKAPQSQRPEGVLLAARVLVGIPSLGNRIHLKKTLDVALDLVSSWSTGTIPLTEAEVMRRERFATAIAQCLVEVDCGLLLGYDRSCRPVQTALQSAAFEHGWLVFNERVLDRDGVEIAIADGDSLDPVGCTTSEAIQEIMHDLPPRQRSDFLSYWHMVCEGDADYVLTERETVHEAICTVMASDLNTELSERLWSCYQEGKPPSFASWKKNLARVVQRYENRPELLAHLQQLGLGIHKRKPR</sequence>
<feature type="compositionally biased region" description="Polar residues" evidence="1">
    <location>
        <begin position="32"/>
        <end position="51"/>
    </location>
</feature>
<accession>A0A5C6CSP4</accession>
<comment type="caution">
    <text evidence="3">The sequence shown here is derived from an EMBL/GenBank/DDBJ whole genome shotgun (WGS) entry which is preliminary data.</text>
</comment>
<organism evidence="3 4">
    <name type="scientific">Novipirellula galeiformis</name>
    <dbReference type="NCBI Taxonomy" id="2528004"/>
    <lineage>
        <taxon>Bacteria</taxon>
        <taxon>Pseudomonadati</taxon>
        <taxon>Planctomycetota</taxon>
        <taxon>Planctomycetia</taxon>
        <taxon>Pirellulales</taxon>
        <taxon>Pirellulaceae</taxon>
        <taxon>Novipirellula</taxon>
    </lineage>
</organism>
<name>A0A5C6CSP4_9BACT</name>
<dbReference type="SUPFAM" id="SSF52540">
    <property type="entry name" value="P-loop containing nucleoside triphosphate hydrolases"/>
    <property type="match status" value="1"/>
</dbReference>
<dbReference type="InterPro" id="IPR007111">
    <property type="entry name" value="NACHT_NTPase"/>
</dbReference>
<proteinExistence type="predicted"/>
<dbReference type="AlphaFoldDB" id="A0A5C6CSP4"/>
<protein>
    <submittedName>
        <fullName evidence="3">NACHT domain protein</fullName>
    </submittedName>
</protein>
<reference evidence="3 4" key="1">
    <citation type="submission" date="2019-02" db="EMBL/GenBank/DDBJ databases">
        <title>Deep-cultivation of Planctomycetes and their phenomic and genomic characterization uncovers novel biology.</title>
        <authorList>
            <person name="Wiegand S."/>
            <person name="Jogler M."/>
            <person name="Boedeker C."/>
            <person name="Pinto D."/>
            <person name="Vollmers J."/>
            <person name="Rivas-Marin E."/>
            <person name="Kohn T."/>
            <person name="Peeters S.H."/>
            <person name="Heuer A."/>
            <person name="Rast P."/>
            <person name="Oberbeckmann S."/>
            <person name="Bunk B."/>
            <person name="Jeske O."/>
            <person name="Meyerdierks A."/>
            <person name="Storesund J.E."/>
            <person name="Kallscheuer N."/>
            <person name="Luecker S."/>
            <person name="Lage O.M."/>
            <person name="Pohl T."/>
            <person name="Merkel B.J."/>
            <person name="Hornburger P."/>
            <person name="Mueller R.-W."/>
            <person name="Bruemmer F."/>
            <person name="Labrenz M."/>
            <person name="Spormann A.M."/>
            <person name="Op Den Camp H."/>
            <person name="Overmann J."/>
            <person name="Amann R."/>
            <person name="Jetten M.S.M."/>
            <person name="Mascher T."/>
            <person name="Medema M.H."/>
            <person name="Devos D.P."/>
            <person name="Kaster A.-K."/>
            <person name="Ovreas L."/>
            <person name="Rohde M."/>
            <person name="Galperin M.Y."/>
            <person name="Jogler C."/>
        </authorList>
    </citation>
    <scope>NUCLEOTIDE SEQUENCE [LARGE SCALE GENOMIC DNA]</scope>
    <source>
        <strain evidence="3 4">Pla52o</strain>
    </source>
</reference>
<gene>
    <name evidence="3" type="ORF">Pla52o_07610</name>
</gene>
<dbReference type="OrthoDB" id="222662at2"/>
<evidence type="ECO:0000259" key="2">
    <source>
        <dbReference type="PROSITE" id="PS50837"/>
    </source>
</evidence>
<feature type="domain" description="NACHT" evidence="2">
    <location>
        <begin position="265"/>
        <end position="373"/>
    </location>
</feature>
<evidence type="ECO:0000313" key="4">
    <source>
        <dbReference type="Proteomes" id="UP000316304"/>
    </source>
</evidence>
<dbReference type="PANTHER" id="PTHR46844">
    <property type="entry name" value="SLR5058 PROTEIN"/>
    <property type="match status" value="1"/>
</dbReference>
<dbReference type="PROSITE" id="PS50837">
    <property type="entry name" value="NACHT"/>
    <property type="match status" value="1"/>
</dbReference>